<organism evidence="1 2">
    <name type="scientific">Malus baccata</name>
    <name type="common">Siberian crab apple</name>
    <name type="synonym">Pyrus baccata</name>
    <dbReference type="NCBI Taxonomy" id="106549"/>
    <lineage>
        <taxon>Eukaryota</taxon>
        <taxon>Viridiplantae</taxon>
        <taxon>Streptophyta</taxon>
        <taxon>Embryophyta</taxon>
        <taxon>Tracheophyta</taxon>
        <taxon>Spermatophyta</taxon>
        <taxon>Magnoliopsida</taxon>
        <taxon>eudicotyledons</taxon>
        <taxon>Gunneridae</taxon>
        <taxon>Pentapetalae</taxon>
        <taxon>rosids</taxon>
        <taxon>fabids</taxon>
        <taxon>Rosales</taxon>
        <taxon>Rosaceae</taxon>
        <taxon>Amygdaloideae</taxon>
        <taxon>Maleae</taxon>
        <taxon>Malus</taxon>
    </lineage>
</organism>
<keyword evidence="2" id="KW-1185">Reference proteome</keyword>
<protein>
    <submittedName>
        <fullName evidence="1">Uncharacterized protein</fullName>
    </submittedName>
</protein>
<dbReference type="Proteomes" id="UP000315295">
    <property type="component" value="Unassembled WGS sequence"/>
</dbReference>
<reference evidence="1 2" key="1">
    <citation type="journal article" date="2019" name="G3 (Bethesda)">
        <title>Sequencing of a Wild Apple (Malus baccata) Genome Unravels the Differences Between Cultivated and Wild Apple Species Regarding Disease Resistance and Cold Tolerance.</title>
        <authorList>
            <person name="Chen X."/>
        </authorList>
    </citation>
    <scope>NUCLEOTIDE SEQUENCE [LARGE SCALE GENOMIC DNA]</scope>
    <source>
        <strain evidence="2">cv. Shandingzi</strain>
        <tissue evidence="1">Leaves</tissue>
    </source>
</reference>
<evidence type="ECO:0000313" key="2">
    <source>
        <dbReference type="Proteomes" id="UP000315295"/>
    </source>
</evidence>
<proteinExistence type="predicted"/>
<dbReference type="AlphaFoldDB" id="A0A540M9G3"/>
<dbReference type="EMBL" id="VIEB01000323">
    <property type="protein sequence ID" value="TQD95192.1"/>
    <property type="molecule type" value="Genomic_DNA"/>
</dbReference>
<evidence type="ECO:0000313" key="1">
    <source>
        <dbReference type="EMBL" id="TQD95192.1"/>
    </source>
</evidence>
<accession>A0A540M9G3</accession>
<gene>
    <name evidence="1" type="ORF">C1H46_019215</name>
</gene>
<sequence length="66" mass="7244">MKICECCVETAMQVRDLIGHTRTWDLRAVQNGIPKYAGVGIVKPSQLSLRSVSTRRSSLSNLAQGI</sequence>
<name>A0A540M9G3_MALBA</name>
<comment type="caution">
    <text evidence="1">The sequence shown here is derived from an EMBL/GenBank/DDBJ whole genome shotgun (WGS) entry which is preliminary data.</text>
</comment>